<dbReference type="Proteomes" id="UP000562124">
    <property type="component" value="Unassembled WGS sequence"/>
</dbReference>
<keyword evidence="1" id="KW-0645">Protease</keyword>
<evidence type="ECO:0000313" key="1">
    <source>
        <dbReference type="EMBL" id="NMR18864.1"/>
    </source>
</evidence>
<dbReference type="RefSeq" id="WP_169322773.1">
    <property type="nucleotide sequence ID" value="NZ_JABCJJ010000001.1"/>
</dbReference>
<evidence type="ECO:0000313" key="2">
    <source>
        <dbReference type="Proteomes" id="UP000562124"/>
    </source>
</evidence>
<accession>A0A7Y0LVU6</accession>
<keyword evidence="2" id="KW-1185">Reference proteome</keyword>
<comment type="caution">
    <text evidence="1">The sequence shown here is derived from an EMBL/GenBank/DDBJ whole genome shotgun (WGS) entry which is preliminary data.</text>
</comment>
<gene>
    <name evidence="1" type="ORF">HIR71_01265</name>
</gene>
<dbReference type="AlphaFoldDB" id="A0A7Y0LVU6"/>
<name>A0A7Y0LVU6_CELFI</name>
<dbReference type="GO" id="GO:0004180">
    <property type="term" value="F:carboxypeptidase activity"/>
    <property type="evidence" value="ECO:0007669"/>
    <property type="project" value="UniProtKB-KW"/>
</dbReference>
<keyword evidence="1" id="KW-0121">Carboxypeptidase</keyword>
<dbReference type="EMBL" id="JABCJJ010000001">
    <property type="protein sequence ID" value="NMR18864.1"/>
    <property type="molecule type" value="Genomic_DNA"/>
</dbReference>
<organism evidence="1 2">
    <name type="scientific">Cellulomonas fimi</name>
    <dbReference type="NCBI Taxonomy" id="1708"/>
    <lineage>
        <taxon>Bacteria</taxon>
        <taxon>Bacillati</taxon>
        <taxon>Actinomycetota</taxon>
        <taxon>Actinomycetes</taxon>
        <taxon>Micrococcales</taxon>
        <taxon>Cellulomonadaceae</taxon>
        <taxon>Cellulomonas</taxon>
    </lineage>
</organism>
<protein>
    <submittedName>
        <fullName evidence="1">Carboxypeptidase regulatory-like domain-containing protein</fullName>
    </submittedName>
</protein>
<reference evidence="1 2" key="1">
    <citation type="submission" date="2020-04" db="EMBL/GenBank/DDBJ databases">
        <title>Sequencing and Assembly of C. fimi.</title>
        <authorList>
            <person name="Ramsey A.R."/>
        </authorList>
    </citation>
    <scope>NUCLEOTIDE SEQUENCE [LARGE SCALE GENOMIC DNA]</scope>
    <source>
        <strain evidence="1 2">SB</strain>
    </source>
</reference>
<keyword evidence="1" id="KW-0378">Hydrolase</keyword>
<proteinExistence type="predicted"/>
<sequence>MTYDDTTGSLASLDGTDSAVLGRLAEVWARVDPVPADLVDRIGFSLTLDALHTEVAELRRVASAPAGVRADETSIEAETITFTTDVLTVMITVHAEGDVVRLDGWVTPAGRLSVELHQAGTVTSTDSDDEGRFVLEDLVRGPSRLVMRRAEEPGVPVVTPMVEL</sequence>